<gene>
    <name evidence="5" type="ORF">LG219_05445</name>
</gene>
<evidence type="ECO:0000259" key="4">
    <source>
        <dbReference type="PROSITE" id="PS01124"/>
    </source>
</evidence>
<sequence length="584" mass="67127">MPARQQQTVQLRYLQGLYIRYRDRPALLTELECLFGLRQVAVDSLSEIAAESALQLNEYLHAIGDPHAMSWVASQLDLAAGDGFLYYLRSANVLETAIAELLRFAPMLFSDGEIRVITEAEQWQIQLSPQPQTERLGCLLRYEAIVVWLIRGVSCIVGGDVRPLSVRVMTAKTDSTELDALCAAPVCYQASDFSVVWPNHYLKTKLPGFSASLHLTLQSLFNQRLQHFQAQHTLLWRTWQHLARGQQLAWADLANTAHALGLSSASFRRQLSLEGTSFRQISVQMKRSRAIHALLDPKIRLDDLAHLLGFAERSTFERAFGLWFAWSPSQFRRELNQSFPRRQNTKWHVAEVWSFAECHSERLDEALDQERVVWSKLAPYWLDNPKHTALLLVELNLLEIDFNQGMHAFAKFEYSLESYTYRNLLCSSRGVPPSLYQEQYRRAMWAANFSRAVLEDCAFAALDAEHGLMVWAAFFHRLATPLEDLPFAEHCRRSALLLILWGINADVLVYLLRWSNNATLISDYLEHALDYLSARLDRRTLIDEDWRAEFGSQDKVYSQWDLILKRIQARDQSPNPNPNPSCIE</sequence>
<keyword evidence="2" id="KW-0238">DNA-binding</keyword>
<dbReference type="SMART" id="SM00342">
    <property type="entry name" value="HTH_ARAC"/>
    <property type="match status" value="1"/>
</dbReference>
<dbReference type="Pfam" id="PF12833">
    <property type="entry name" value="HTH_18"/>
    <property type="match status" value="1"/>
</dbReference>
<dbReference type="PANTHER" id="PTHR47894:SF1">
    <property type="entry name" value="HTH-TYPE TRANSCRIPTIONAL REGULATOR VQSM"/>
    <property type="match status" value="1"/>
</dbReference>
<evidence type="ECO:0000256" key="1">
    <source>
        <dbReference type="ARBA" id="ARBA00023015"/>
    </source>
</evidence>
<name>A0ABS8BJ36_9NEIS</name>
<dbReference type="Proteomes" id="UP001198034">
    <property type="component" value="Unassembled WGS sequence"/>
</dbReference>
<feature type="domain" description="HTH araC/xylS-type" evidence="4">
    <location>
        <begin position="232"/>
        <end position="334"/>
    </location>
</feature>
<keyword evidence="1" id="KW-0805">Transcription regulation</keyword>
<evidence type="ECO:0000256" key="2">
    <source>
        <dbReference type="ARBA" id="ARBA00023125"/>
    </source>
</evidence>
<evidence type="ECO:0000313" key="5">
    <source>
        <dbReference type="EMBL" id="MCB5195732.1"/>
    </source>
</evidence>
<evidence type="ECO:0000256" key="3">
    <source>
        <dbReference type="ARBA" id="ARBA00023163"/>
    </source>
</evidence>
<dbReference type="SUPFAM" id="SSF46689">
    <property type="entry name" value="Homeodomain-like"/>
    <property type="match status" value="1"/>
</dbReference>
<dbReference type="RefSeq" id="WP_226763521.1">
    <property type="nucleotide sequence ID" value="NZ_JAJAWG010000002.1"/>
</dbReference>
<comment type="caution">
    <text evidence="5">The sequence shown here is derived from an EMBL/GenBank/DDBJ whole genome shotgun (WGS) entry which is preliminary data.</text>
</comment>
<reference evidence="5 6" key="1">
    <citation type="submission" date="2021-10" db="EMBL/GenBank/DDBJ databases">
        <authorList>
            <person name="Chen M."/>
        </authorList>
    </citation>
    <scope>NUCLEOTIDE SEQUENCE [LARGE SCALE GENOMIC DNA]</scope>
    <source>
        <strain evidence="5 6">H3-26</strain>
    </source>
</reference>
<organism evidence="5 6">
    <name type="scientific">Deefgea salmonis</name>
    <dbReference type="NCBI Taxonomy" id="2875502"/>
    <lineage>
        <taxon>Bacteria</taxon>
        <taxon>Pseudomonadati</taxon>
        <taxon>Pseudomonadota</taxon>
        <taxon>Betaproteobacteria</taxon>
        <taxon>Neisseriales</taxon>
        <taxon>Chitinibacteraceae</taxon>
        <taxon>Deefgea</taxon>
    </lineage>
</organism>
<dbReference type="InterPro" id="IPR018060">
    <property type="entry name" value="HTH_AraC"/>
</dbReference>
<accession>A0ABS8BJ36</accession>
<dbReference type="Pfam" id="PF12625">
    <property type="entry name" value="Arabinose_bd"/>
    <property type="match status" value="1"/>
</dbReference>
<evidence type="ECO:0000313" key="6">
    <source>
        <dbReference type="Proteomes" id="UP001198034"/>
    </source>
</evidence>
<keyword evidence="3" id="KW-0804">Transcription</keyword>
<dbReference type="InterPro" id="IPR032687">
    <property type="entry name" value="AraC-type_N"/>
</dbReference>
<dbReference type="EMBL" id="JAJAWG010000002">
    <property type="protein sequence ID" value="MCB5195732.1"/>
    <property type="molecule type" value="Genomic_DNA"/>
</dbReference>
<dbReference type="Gene3D" id="1.10.10.60">
    <property type="entry name" value="Homeodomain-like"/>
    <property type="match status" value="1"/>
</dbReference>
<proteinExistence type="predicted"/>
<dbReference type="PROSITE" id="PS01124">
    <property type="entry name" value="HTH_ARAC_FAMILY_2"/>
    <property type="match status" value="1"/>
</dbReference>
<dbReference type="InterPro" id="IPR009057">
    <property type="entry name" value="Homeodomain-like_sf"/>
</dbReference>
<keyword evidence="6" id="KW-1185">Reference proteome</keyword>
<dbReference type="PANTHER" id="PTHR47894">
    <property type="entry name" value="HTH-TYPE TRANSCRIPTIONAL REGULATOR GADX"/>
    <property type="match status" value="1"/>
</dbReference>
<protein>
    <submittedName>
        <fullName evidence="5">AraC family transcriptional regulator</fullName>
    </submittedName>
</protein>